<dbReference type="Proteomes" id="UP000314294">
    <property type="component" value="Unassembled WGS sequence"/>
</dbReference>
<dbReference type="AlphaFoldDB" id="A0A4Z2IUW9"/>
<comment type="caution">
    <text evidence="1">The sequence shown here is derived from an EMBL/GenBank/DDBJ whole genome shotgun (WGS) entry which is preliminary data.</text>
</comment>
<name>A0A4Z2IUW9_9TELE</name>
<evidence type="ECO:0000313" key="2">
    <source>
        <dbReference type="Proteomes" id="UP000314294"/>
    </source>
</evidence>
<gene>
    <name evidence="1" type="ORF">EYF80_007928</name>
</gene>
<reference evidence="1 2" key="1">
    <citation type="submission" date="2019-03" db="EMBL/GenBank/DDBJ databases">
        <title>First draft genome of Liparis tanakae, snailfish: a comprehensive survey of snailfish specific genes.</title>
        <authorList>
            <person name="Kim W."/>
            <person name="Song I."/>
            <person name="Jeong J.-H."/>
            <person name="Kim D."/>
            <person name="Kim S."/>
            <person name="Ryu S."/>
            <person name="Song J.Y."/>
            <person name="Lee S.K."/>
        </authorList>
    </citation>
    <scope>NUCLEOTIDE SEQUENCE [LARGE SCALE GENOMIC DNA]</scope>
    <source>
        <tissue evidence="1">Muscle</tissue>
    </source>
</reference>
<evidence type="ECO:0000313" key="1">
    <source>
        <dbReference type="EMBL" id="TNN81799.1"/>
    </source>
</evidence>
<dbReference type="EMBL" id="SRLO01000044">
    <property type="protein sequence ID" value="TNN81799.1"/>
    <property type="molecule type" value="Genomic_DNA"/>
</dbReference>
<sequence length="69" mass="7918">MLKKPAWPTDSRFAEDPIEDPIKELTICYGSEVFGFQGPLLRANNAFRLESFGAFHRRRLAFSTLIRTS</sequence>
<protein>
    <submittedName>
        <fullName evidence="1">Uncharacterized protein</fullName>
    </submittedName>
</protein>
<keyword evidence="2" id="KW-1185">Reference proteome</keyword>
<organism evidence="1 2">
    <name type="scientific">Liparis tanakae</name>
    <name type="common">Tanaka's snailfish</name>
    <dbReference type="NCBI Taxonomy" id="230148"/>
    <lineage>
        <taxon>Eukaryota</taxon>
        <taxon>Metazoa</taxon>
        <taxon>Chordata</taxon>
        <taxon>Craniata</taxon>
        <taxon>Vertebrata</taxon>
        <taxon>Euteleostomi</taxon>
        <taxon>Actinopterygii</taxon>
        <taxon>Neopterygii</taxon>
        <taxon>Teleostei</taxon>
        <taxon>Neoteleostei</taxon>
        <taxon>Acanthomorphata</taxon>
        <taxon>Eupercaria</taxon>
        <taxon>Perciformes</taxon>
        <taxon>Cottioidei</taxon>
        <taxon>Cottales</taxon>
        <taxon>Liparidae</taxon>
        <taxon>Liparis</taxon>
    </lineage>
</organism>
<accession>A0A4Z2IUW9</accession>
<proteinExistence type="predicted"/>